<evidence type="ECO:0000256" key="2">
    <source>
        <dbReference type="SAM" id="Phobius"/>
    </source>
</evidence>
<evidence type="ECO:0000313" key="3">
    <source>
        <dbReference type="EMBL" id="TRZ13917.1"/>
    </source>
</evidence>
<keyword evidence="4" id="KW-1185">Reference proteome</keyword>
<evidence type="ECO:0000313" key="4">
    <source>
        <dbReference type="Proteomes" id="UP000796761"/>
    </source>
</evidence>
<gene>
    <name evidence="3" type="ORF">HGM15179_013188</name>
</gene>
<keyword evidence="2" id="KW-0472">Membrane</keyword>
<reference evidence="3" key="1">
    <citation type="submission" date="2019-04" db="EMBL/GenBank/DDBJ databases">
        <title>Genome assembly of Zosterops borbonicus 15179.</title>
        <authorList>
            <person name="Leroy T."/>
            <person name="Anselmetti Y."/>
            <person name="Tilak M.-K."/>
            <person name="Nabholz B."/>
        </authorList>
    </citation>
    <scope>NUCLEOTIDE SEQUENCE</scope>
    <source>
        <strain evidence="3">HGM_15179</strain>
        <tissue evidence="3">Muscle</tissue>
    </source>
</reference>
<proteinExistence type="predicted"/>
<dbReference type="EMBL" id="SWJQ01000472">
    <property type="protein sequence ID" value="TRZ13917.1"/>
    <property type="molecule type" value="Genomic_DNA"/>
</dbReference>
<feature type="transmembrane region" description="Helical" evidence="2">
    <location>
        <begin position="32"/>
        <end position="51"/>
    </location>
</feature>
<dbReference type="AlphaFoldDB" id="A0A8K1G8U5"/>
<accession>A0A8K1G8U5</accession>
<organism evidence="3 4">
    <name type="scientific">Zosterops borbonicus</name>
    <dbReference type="NCBI Taxonomy" id="364589"/>
    <lineage>
        <taxon>Eukaryota</taxon>
        <taxon>Metazoa</taxon>
        <taxon>Chordata</taxon>
        <taxon>Craniata</taxon>
        <taxon>Vertebrata</taxon>
        <taxon>Euteleostomi</taxon>
        <taxon>Archelosauria</taxon>
        <taxon>Archosauria</taxon>
        <taxon>Dinosauria</taxon>
        <taxon>Saurischia</taxon>
        <taxon>Theropoda</taxon>
        <taxon>Coelurosauria</taxon>
        <taxon>Aves</taxon>
        <taxon>Neognathae</taxon>
        <taxon>Neoaves</taxon>
        <taxon>Telluraves</taxon>
        <taxon>Australaves</taxon>
        <taxon>Passeriformes</taxon>
        <taxon>Sylvioidea</taxon>
        <taxon>Zosteropidae</taxon>
        <taxon>Zosterops</taxon>
    </lineage>
</organism>
<sequence>MVSVGGTAATTHQEKEKKKDYTKSLTLIDISNQYYCIYGIIIYYFGLYLLASSDSYILVPVAGRKLSTHPEEKFQHWSQTYDDLVLAVPLAEILSNQTDQS</sequence>
<keyword evidence="2" id="KW-1133">Transmembrane helix</keyword>
<name>A0A8K1G8U5_9PASS</name>
<evidence type="ECO:0000256" key="1">
    <source>
        <dbReference type="SAM" id="MobiDB-lite"/>
    </source>
</evidence>
<feature type="region of interest" description="Disordered" evidence="1">
    <location>
        <begin position="1"/>
        <end position="20"/>
    </location>
</feature>
<dbReference type="Proteomes" id="UP000796761">
    <property type="component" value="Unassembled WGS sequence"/>
</dbReference>
<keyword evidence="2" id="KW-0812">Transmembrane</keyword>
<protein>
    <submittedName>
        <fullName evidence="3">Uncharacterized protein</fullName>
    </submittedName>
</protein>
<comment type="caution">
    <text evidence="3">The sequence shown here is derived from an EMBL/GenBank/DDBJ whole genome shotgun (WGS) entry which is preliminary data.</text>
</comment>